<dbReference type="GO" id="GO:0016020">
    <property type="term" value="C:membrane"/>
    <property type="evidence" value="ECO:0007669"/>
    <property type="project" value="InterPro"/>
</dbReference>
<keyword evidence="1" id="KW-0812">Transmembrane</keyword>
<keyword evidence="1" id="KW-0472">Membrane</keyword>
<protein>
    <recommendedName>
        <fullName evidence="4">YggT family protein</fullName>
    </recommendedName>
</protein>
<evidence type="ECO:0000256" key="1">
    <source>
        <dbReference type="SAM" id="Phobius"/>
    </source>
</evidence>
<name>A0A6A8DGV7_9BACI</name>
<keyword evidence="3" id="KW-1185">Reference proteome</keyword>
<feature type="transmembrane region" description="Helical" evidence="1">
    <location>
        <begin position="12"/>
        <end position="33"/>
    </location>
</feature>
<dbReference type="RefSeq" id="WP_338079269.1">
    <property type="nucleotide sequence ID" value="NZ_WJNG01000004.1"/>
</dbReference>
<feature type="transmembrane region" description="Helical" evidence="1">
    <location>
        <begin position="76"/>
        <end position="97"/>
    </location>
</feature>
<organism evidence="2 3">
    <name type="scientific">Aquibacillus halophilus</name>
    <dbReference type="NCBI Taxonomy" id="930132"/>
    <lineage>
        <taxon>Bacteria</taxon>
        <taxon>Bacillati</taxon>
        <taxon>Bacillota</taxon>
        <taxon>Bacilli</taxon>
        <taxon>Bacillales</taxon>
        <taxon>Bacillaceae</taxon>
        <taxon>Aquibacillus</taxon>
    </lineage>
</organism>
<proteinExistence type="predicted"/>
<accession>A0A6A8DGV7</accession>
<dbReference type="AlphaFoldDB" id="A0A6A8DGV7"/>
<dbReference type="InterPro" id="IPR003425">
    <property type="entry name" value="CCB3/YggT"/>
</dbReference>
<dbReference type="Proteomes" id="UP000799092">
    <property type="component" value="Unassembled WGS sequence"/>
</dbReference>
<evidence type="ECO:0000313" key="3">
    <source>
        <dbReference type="Proteomes" id="UP000799092"/>
    </source>
</evidence>
<sequence>MRRDSIKGKPIIIHLINIVIGIAQLILGLRIVLRLFGANETAPFVRWIYETSAPLLYPFEGIFPTANLDGTFVIEFSALFATIIYTIVGYALTRLVMMFDGMAKK</sequence>
<evidence type="ECO:0000313" key="2">
    <source>
        <dbReference type="EMBL" id="MRH42127.1"/>
    </source>
</evidence>
<gene>
    <name evidence="2" type="ORF">GH741_05485</name>
</gene>
<comment type="caution">
    <text evidence="2">The sequence shown here is derived from an EMBL/GenBank/DDBJ whole genome shotgun (WGS) entry which is preliminary data.</text>
</comment>
<reference evidence="2" key="1">
    <citation type="submission" date="2019-11" db="EMBL/GenBank/DDBJ databases">
        <authorList>
            <person name="Li J."/>
        </authorList>
    </citation>
    <scope>NUCLEOTIDE SEQUENCE</scope>
    <source>
        <strain evidence="2">B6B</strain>
    </source>
</reference>
<dbReference type="Pfam" id="PF02325">
    <property type="entry name" value="CCB3_YggT"/>
    <property type="match status" value="1"/>
</dbReference>
<keyword evidence="1" id="KW-1133">Transmembrane helix</keyword>
<evidence type="ECO:0008006" key="4">
    <source>
        <dbReference type="Google" id="ProtNLM"/>
    </source>
</evidence>
<dbReference type="EMBL" id="WJNG01000004">
    <property type="protein sequence ID" value="MRH42127.1"/>
    <property type="molecule type" value="Genomic_DNA"/>
</dbReference>